<dbReference type="Proteomes" id="UP000790787">
    <property type="component" value="Chromosome 8"/>
</dbReference>
<gene>
    <name evidence="2" type="primary">LOC142163460</name>
</gene>
<dbReference type="RefSeq" id="XP_075076848.1">
    <property type="nucleotide sequence ID" value="XM_075220747.1"/>
</dbReference>
<name>A0AC58RVU4_TOBAC</name>
<organism evidence="1 2">
    <name type="scientific">Nicotiana tabacum</name>
    <name type="common">Common tobacco</name>
    <dbReference type="NCBI Taxonomy" id="4097"/>
    <lineage>
        <taxon>Eukaryota</taxon>
        <taxon>Viridiplantae</taxon>
        <taxon>Streptophyta</taxon>
        <taxon>Embryophyta</taxon>
        <taxon>Tracheophyta</taxon>
        <taxon>Spermatophyta</taxon>
        <taxon>Magnoliopsida</taxon>
        <taxon>eudicotyledons</taxon>
        <taxon>Gunneridae</taxon>
        <taxon>Pentapetalae</taxon>
        <taxon>asterids</taxon>
        <taxon>lamiids</taxon>
        <taxon>Solanales</taxon>
        <taxon>Solanaceae</taxon>
        <taxon>Nicotianoideae</taxon>
        <taxon>Nicotianeae</taxon>
        <taxon>Nicotiana</taxon>
    </lineage>
</organism>
<evidence type="ECO:0000313" key="2">
    <source>
        <dbReference type="RefSeq" id="XP_075076848.1"/>
    </source>
</evidence>
<keyword evidence="1" id="KW-1185">Reference proteome</keyword>
<accession>A0AC58RVU4</accession>
<sequence length="159" mass="17960">METLDHFSKVYGLIANMEKSSIFIVGVEDGIKDKLLERTGFTFGTFPIRYLGLPLSSRKWNKMDCQMLIRKITHRINVIYANQLLYAGRLQIVNVELFSIHSFWGNVFVLPQSVLDQCSKARVKPITRADSANCRNQTNAGTDQKKALEAIQKGSDSCS</sequence>
<reference evidence="2" key="2">
    <citation type="submission" date="2025-08" db="UniProtKB">
        <authorList>
            <consortium name="RefSeq"/>
        </authorList>
    </citation>
    <scope>IDENTIFICATION</scope>
    <source>
        <tissue evidence="2">Leaf</tissue>
    </source>
</reference>
<protein>
    <submittedName>
        <fullName evidence="2">Uncharacterized protein LOC142163460</fullName>
    </submittedName>
</protein>
<reference evidence="1" key="1">
    <citation type="journal article" date="2014" name="Nat. Commun.">
        <title>The tobacco genome sequence and its comparison with those of tomato and potato.</title>
        <authorList>
            <person name="Sierro N."/>
            <person name="Battey J.N."/>
            <person name="Ouadi S."/>
            <person name="Bakaher N."/>
            <person name="Bovet L."/>
            <person name="Willig A."/>
            <person name="Goepfert S."/>
            <person name="Peitsch M.C."/>
            <person name="Ivanov N.V."/>
        </authorList>
    </citation>
    <scope>NUCLEOTIDE SEQUENCE [LARGE SCALE GENOMIC DNA]</scope>
</reference>
<evidence type="ECO:0000313" key="1">
    <source>
        <dbReference type="Proteomes" id="UP000790787"/>
    </source>
</evidence>
<proteinExistence type="predicted"/>